<organism evidence="2 3">
    <name type="scientific">Xyrichtys novacula</name>
    <name type="common">Pearly razorfish</name>
    <name type="synonym">Hemipteronotus novacula</name>
    <dbReference type="NCBI Taxonomy" id="13765"/>
    <lineage>
        <taxon>Eukaryota</taxon>
        <taxon>Metazoa</taxon>
        <taxon>Chordata</taxon>
        <taxon>Craniata</taxon>
        <taxon>Vertebrata</taxon>
        <taxon>Euteleostomi</taxon>
        <taxon>Actinopterygii</taxon>
        <taxon>Neopterygii</taxon>
        <taxon>Teleostei</taxon>
        <taxon>Neoteleostei</taxon>
        <taxon>Acanthomorphata</taxon>
        <taxon>Eupercaria</taxon>
        <taxon>Labriformes</taxon>
        <taxon>Labridae</taxon>
        <taxon>Xyrichtys</taxon>
    </lineage>
</organism>
<evidence type="ECO:0000313" key="2">
    <source>
        <dbReference type="EMBL" id="CAJ1048927.1"/>
    </source>
</evidence>
<feature type="region of interest" description="Disordered" evidence="1">
    <location>
        <begin position="1"/>
        <end position="63"/>
    </location>
</feature>
<keyword evidence="3" id="KW-1185">Reference proteome</keyword>
<evidence type="ECO:0000313" key="3">
    <source>
        <dbReference type="Proteomes" id="UP001178508"/>
    </source>
</evidence>
<name>A0AAV1EJL9_XYRNO</name>
<sequence length="63" mass="6885">MSARSRRLRGHDEKAARCSQSVSQPAANSGTTKKCCSERRRGEPEPLVVPTRTCLMDPPQDGS</sequence>
<reference evidence="2" key="1">
    <citation type="submission" date="2023-08" db="EMBL/GenBank/DDBJ databases">
        <authorList>
            <person name="Alioto T."/>
            <person name="Alioto T."/>
            <person name="Gomez Garrido J."/>
        </authorList>
    </citation>
    <scope>NUCLEOTIDE SEQUENCE</scope>
</reference>
<accession>A0AAV1EJL9</accession>
<proteinExistence type="predicted"/>
<feature type="compositionally biased region" description="Polar residues" evidence="1">
    <location>
        <begin position="18"/>
        <end position="34"/>
    </location>
</feature>
<dbReference type="AlphaFoldDB" id="A0AAV1EJL9"/>
<feature type="compositionally biased region" description="Basic and acidic residues" evidence="1">
    <location>
        <begin position="35"/>
        <end position="44"/>
    </location>
</feature>
<dbReference type="EMBL" id="OY660864">
    <property type="protein sequence ID" value="CAJ1048927.1"/>
    <property type="molecule type" value="Genomic_DNA"/>
</dbReference>
<evidence type="ECO:0000256" key="1">
    <source>
        <dbReference type="SAM" id="MobiDB-lite"/>
    </source>
</evidence>
<dbReference type="Proteomes" id="UP001178508">
    <property type="component" value="Chromosome 1"/>
</dbReference>
<gene>
    <name evidence="2" type="ORF">XNOV1_A033114</name>
</gene>
<protein>
    <submittedName>
        <fullName evidence="2">Uncharacterized protein</fullName>
    </submittedName>
</protein>